<keyword evidence="2" id="KW-1185">Reference proteome</keyword>
<dbReference type="HOGENOM" id="CLU_390745_0_0_11"/>
<gene>
    <name evidence="1" type="ordered locus">BN6_33160</name>
</gene>
<evidence type="ECO:0000313" key="1">
    <source>
        <dbReference type="EMBL" id="CCH30620.1"/>
    </source>
</evidence>
<dbReference type="EMBL" id="HE804045">
    <property type="protein sequence ID" value="CCH30620.1"/>
    <property type="molecule type" value="Genomic_DNA"/>
</dbReference>
<dbReference type="eggNOG" id="ENOG502ZECU">
    <property type="taxonomic scope" value="Bacteria"/>
</dbReference>
<dbReference type="KEGG" id="sesp:BN6_33160"/>
<name>K0JSH3_SACES</name>
<protein>
    <submittedName>
        <fullName evidence="1">Uncharacterized protein</fullName>
    </submittedName>
</protein>
<dbReference type="AlphaFoldDB" id="K0JSH3"/>
<reference evidence="1 2" key="1">
    <citation type="journal article" date="2012" name="BMC Genomics">
        <title>Complete genome sequence of Saccharothrix espanaensis DSM 44229T and comparison to the other completely sequenced Pseudonocardiaceae.</title>
        <authorList>
            <person name="Strobel T."/>
            <person name="Al-Dilaimi A."/>
            <person name="Blom J."/>
            <person name="Gessner A."/>
            <person name="Kalinowski J."/>
            <person name="Luzhetska M."/>
            <person name="Puhler A."/>
            <person name="Szczepanowski R."/>
            <person name="Bechthold A."/>
            <person name="Ruckert C."/>
        </authorList>
    </citation>
    <scope>NUCLEOTIDE SEQUENCE [LARGE SCALE GENOMIC DNA]</scope>
    <source>
        <strain evidence="2">ATCC 51144 / DSM 44229 / JCM 9112 / NBRC 15066 / NRRL 15764</strain>
    </source>
</reference>
<organism evidence="1 2">
    <name type="scientific">Saccharothrix espanaensis (strain ATCC 51144 / DSM 44229 / JCM 9112 / NBRC 15066 / NRRL 15764)</name>
    <dbReference type="NCBI Taxonomy" id="1179773"/>
    <lineage>
        <taxon>Bacteria</taxon>
        <taxon>Bacillati</taxon>
        <taxon>Actinomycetota</taxon>
        <taxon>Actinomycetes</taxon>
        <taxon>Pseudonocardiales</taxon>
        <taxon>Pseudonocardiaceae</taxon>
        <taxon>Saccharothrix</taxon>
    </lineage>
</organism>
<dbReference type="PATRIC" id="fig|1179773.3.peg.3319"/>
<accession>K0JSH3</accession>
<dbReference type="Proteomes" id="UP000006281">
    <property type="component" value="Chromosome"/>
</dbReference>
<sequence length="706" mass="76729">MVGGSRSGPVMMKAEVLPARAAYLIREGSVDGLRRVVREASTRWGGVAEPVVPVRPDGEVDGWWRQVVATSAVEGLVDVDAGTDRARRVSESFGLPVTTLADIDRSGPTRFTVHPLSLNDRGGPDGQAPVVCCVDGPLWQAVLAGDFTAEHEQEHGDLIGHRRPRTGDEVARAALWGGTFLDRTGDSFGENHAAGAWPVPALVWVVGEDEFRDCLWFWNMRALSSRRFEPCPMVLVPAAGVEHWVGFGRDLAGQLSRLDEFAPDVVVSSVSVPEDVLHGLAEHVLELHPTGEKLRTGVSSSAKPRVPPFTYRVNLEIRDLLIFSRRYGQVEEREVFATDGRVQLRTPSPVAFNGAGRVLLRLTSPLFDGLPVRDVLAGKIVDNAVWRDRSVQIATNTMGVHPLNLAVPSLGDATDVLIGEKTSTWGLSEKGRLAAALTDGTDLSVLLRPTVYEAVVHLTTPRATAYRREMEKMRSNGMSDEEIDEFAARWGGRGERRYDSAAGLVERIGQLAVDPVDALETLCSIGWAERGFEADCARCGVRSFVPLPAAETAAKCPGCRATATYTKTTYSVALHYRLNTLVDRASDQGVVPHLLVIAALTRRSAQTHLLGGALATFHDGTNREIDVVGIHDQRYIAGEVKSKARDFTSEQLDRDFDTSARLGVDTHLIAAVDTIPTDLELSAHARAQAAGLDLINLSKEQLRPTQ</sequence>
<proteinExistence type="predicted"/>
<evidence type="ECO:0000313" key="2">
    <source>
        <dbReference type="Proteomes" id="UP000006281"/>
    </source>
</evidence>